<name>A0A2S4WHF8_9BASI</name>
<proteinExistence type="predicted"/>
<reference evidence="1 2" key="1">
    <citation type="submission" date="2017-12" db="EMBL/GenBank/DDBJ databases">
        <title>Gene loss provides genomic basis for host adaptation in cereal stripe rust fungi.</title>
        <authorList>
            <person name="Xia C."/>
        </authorList>
    </citation>
    <scope>NUCLEOTIDE SEQUENCE [LARGE SCALE GENOMIC DNA]</scope>
    <source>
        <strain evidence="1 2">93TX-2</strain>
    </source>
</reference>
<evidence type="ECO:0000313" key="2">
    <source>
        <dbReference type="Proteomes" id="UP000238274"/>
    </source>
</evidence>
<gene>
    <name evidence="1" type="ORF">PSHT_02700</name>
</gene>
<dbReference type="VEuPathDB" id="FungiDB:PSHT_02700"/>
<comment type="caution">
    <text evidence="1">The sequence shown here is derived from an EMBL/GenBank/DDBJ whole genome shotgun (WGS) entry which is preliminary data.</text>
</comment>
<reference evidence="2" key="2">
    <citation type="journal article" date="2018" name="BMC Genomics">
        <title>Genomic insights into host adaptation between the wheat stripe rust pathogen (Puccinia striiformis f. sp. tritici) and the barley stripe rust pathogen (Puccinia striiformis f. sp. hordei).</title>
        <authorList>
            <person name="Xia C."/>
            <person name="Wang M."/>
            <person name="Yin C."/>
            <person name="Cornejo O.E."/>
            <person name="Hulbert S.H."/>
            <person name="Chen X."/>
        </authorList>
    </citation>
    <scope>NUCLEOTIDE SEQUENCE [LARGE SCALE GENOMIC DNA]</scope>
    <source>
        <strain evidence="2">93TX-2</strain>
    </source>
</reference>
<dbReference type="AlphaFoldDB" id="A0A2S4WHF8"/>
<reference evidence="2" key="3">
    <citation type="journal article" date="2018" name="Mol. Plant Microbe Interact.">
        <title>Genome sequence resources for the wheat stripe rust pathogen (Puccinia striiformis f. sp. tritici) and the barley stripe rust pathogen (Puccinia striiformis f. sp. hordei).</title>
        <authorList>
            <person name="Xia C."/>
            <person name="Wang M."/>
            <person name="Yin C."/>
            <person name="Cornejo O.E."/>
            <person name="Hulbert S.H."/>
            <person name="Chen X."/>
        </authorList>
    </citation>
    <scope>NUCLEOTIDE SEQUENCE [LARGE SCALE GENOMIC DNA]</scope>
    <source>
        <strain evidence="2">93TX-2</strain>
    </source>
</reference>
<dbReference type="EMBL" id="PKSM01000024">
    <property type="protein sequence ID" value="POW21137.1"/>
    <property type="molecule type" value="Genomic_DNA"/>
</dbReference>
<organism evidence="1 2">
    <name type="scientific">Puccinia striiformis</name>
    <dbReference type="NCBI Taxonomy" id="27350"/>
    <lineage>
        <taxon>Eukaryota</taxon>
        <taxon>Fungi</taxon>
        <taxon>Dikarya</taxon>
        <taxon>Basidiomycota</taxon>
        <taxon>Pucciniomycotina</taxon>
        <taxon>Pucciniomycetes</taxon>
        <taxon>Pucciniales</taxon>
        <taxon>Pucciniaceae</taxon>
        <taxon>Puccinia</taxon>
    </lineage>
</organism>
<evidence type="ECO:0000313" key="1">
    <source>
        <dbReference type="EMBL" id="POW21137.1"/>
    </source>
</evidence>
<dbReference type="VEuPathDB" id="FungiDB:PSTT_01021"/>
<accession>A0A2S4WHF8</accession>
<sequence>MRALSRISVLSPAFIQQTRYNPHPFQLEPRVKNELIQIHFTSANMFKAALPTLVIVILGMLSVARAVDVTDTYGYYPAGDLLHVDANAGAFKCPLKCASFLRATGCTNNAEEDNKKTTETCTVMFGKGGAAHKICGNTLNGKRQTFTCDVVDTTSSKSLVTPFSSCHCPPIHSRKNFPAQAAPQLRLMKTQRTHISKHILRLSTMFKAALPALVAVTLGMLSVVRAVDLTDAYRYYPDGDLLHVDANAGSFKCPRNCAEFFRKHFWIVSLNHQHCAINVLNNKHPGHGSIGATRCTNNDVTGSKVTNETCSSTFGFNGAAHKTCGGFVNGKRHTYTCDHLDPASKFVCSGCTATTS</sequence>
<keyword evidence="2" id="KW-1185">Reference proteome</keyword>
<protein>
    <submittedName>
        <fullName evidence="1">Uncharacterized protein</fullName>
    </submittedName>
</protein>
<dbReference type="Proteomes" id="UP000238274">
    <property type="component" value="Unassembled WGS sequence"/>
</dbReference>